<dbReference type="SUPFAM" id="SSF56935">
    <property type="entry name" value="Porins"/>
    <property type="match status" value="1"/>
</dbReference>
<dbReference type="GO" id="GO:0009279">
    <property type="term" value="C:cell outer membrane"/>
    <property type="evidence" value="ECO:0007669"/>
    <property type="project" value="UniProtKB-SubCell"/>
</dbReference>
<keyword evidence="6" id="KW-1185">Reference proteome</keyword>
<dbReference type="PANTHER" id="PTHR47234:SF3">
    <property type="entry name" value="SECRETIN_TONB SHORT N-TERMINAL DOMAIN-CONTAINING PROTEIN"/>
    <property type="match status" value="1"/>
</dbReference>
<comment type="caution">
    <text evidence="5">The sequence shown here is derived from an EMBL/GenBank/DDBJ whole genome shotgun (WGS) entry which is preliminary data.</text>
</comment>
<dbReference type="PROSITE" id="PS51257">
    <property type="entry name" value="PROKAR_LIPOPROTEIN"/>
    <property type="match status" value="1"/>
</dbReference>
<dbReference type="InterPro" id="IPR036942">
    <property type="entry name" value="Beta-barrel_TonB_sf"/>
</dbReference>
<reference evidence="5 6" key="1">
    <citation type="submission" date="2018-08" db="EMBL/GenBank/DDBJ databases">
        <title>Altererythrobacter sp.Ery1 and Ery12, the genome sequencing of novel strains in genus Alterythrobacter.</title>
        <authorList>
            <person name="Cheng H."/>
            <person name="Wu Y.-H."/>
            <person name="Fang C."/>
            <person name="Xu X.-W."/>
        </authorList>
    </citation>
    <scope>NUCLEOTIDE SEQUENCE [LARGE SCALE GENOMIC DNA]</scope>
    <source>
        <strain evidence="5 6">Ery1</strain>
    </source>
</reference>
<evidence type="ECO:0000256" key="1">
    <source>
        <dbReference type="ARBA" id="ARBA00004442"/>
    </source>
</evidence>
<keyword evidence="3" id="KW-0998">Cell outer membrane</keyword>
<evidence type="ECO:0000256" key="4">
    <source>
        <dbReference type="SAM" id="MobiDB-lite"/>
    </source>
</evidence>
<keyword evidence="2" id="KW-0472">Membrane</keyword>
<evidence type="ECO:0000256" key="2">
    <source>
        <dbReference type="ARBA" id="ARBA00023136"/>
    </source>
</evidence>
<dbReference type="Gene3D" id="2.40.170.20">
    <property type="entry name" value="TonB-dependent receptor, beta-barrel domain"/>
    <property type="match status" value="1"/>
</dbReference>
<dbReference type="Proteomes" id="UP000285092">
    <property type="component" value="Unassembled WGS sequence"/>
</dbReference>
<accession>A0A418NJ08</accession>
<sequence length="815" mass="88024">MRTAYLSLSIVAVIACVTAEQCHARAWQSPERGEVRRSAEPSAANSEVPSTASEEEIVVIGKRWGQAEIASETEVGEDEIAAYGADTIQDLVQGIAPLIGGNGDTPAILVNGRRIGSPEEITGYPTEALKRVAILPPRAAAHYGFPAGQRVVNLELKKHYASWDANSVVTVPTAGGRRSVQVSAGRTAIDANTRWNVQIATSDETMLLKSARHVPVSGNILPLLPTLQGQPVDPNRFESILGEVRSLNFNAGVTHPVGALSASLSFNAGTNRGRQLTGLPLGTITLPPGSPWVPATGAPVITSRLLDGRALQSRQQSESFGLSASLSGQVLGWQTDVSAFYSHSRSDNIYDRGYDVMAVQDLVDLGDPTFDPFGSWPGTPLRADRARFRTDRFGATFNASKSVLTLPAGDLYTSITVNAHRNRARQTFVEGGSLATRRERSGSDEMNARWSLSLPVTNQAMDSPLAALGDIAMDVSLEVGGATRTRTRHKWNAGVRWLPFPALDLRVAMSGETTEPTFEQLYGPPIEIVTRMFDFLQQAYVQPVQVFGGNPGLDGGSIRNLAIDAMVRPFESDLATLNFGYARQISRGGITSFPALTPEIEAAFPGRVTRDADSSLVAIDARPINIAYDRTEAITSGLTLRYVEKPDRPEGEVAEPNAFTPWTASLSLIHNWQLSSETVIREGLPVLDRLRSSGQPRHTIALNLVLGRRGLGVSLNGNWSSAAQVASGEGTNDVTFRYSPTVLFNLGLFAEPEHWGEGGGEGTWTSGLRISLDVQNLLNGYRKMSALGQDSFRTYGRDEVDPLGRTIRLSVRKQF</sequence>
<protein>
    <submittedName>
        <fullName evidence="5">Uncharacterized protein</fullName>
    </submittedName>
</protein>
<evidence type="ECO:0000256" key="3">
    <source>
        <dbReference type="ARBA" id="ARBA00023237"/>
    </source>
</evidence>
<organism evidence="5 6">
    <name type="scientific">Pelagerythrobacter aerophilus</name>
    <dbReference type="NCBI Taxonomy" id="2306995"/>
    <lineage>
        <taxon>Bacteria</taxon>
        <taxon>Pseudomonadati</taxon>
        <taxon>Pseudomonadota</taxon>
        <taxon>Alphaproteobacteria</taxon>
        <taxon>Sphingomonadales</taxon>
        <taxon>Erythrobacteraceae</taxon>
        <taxon>Pelagerythrobacter</taxon>
    </lineage>
</organism>
<feature type="region of interest" description="Disordered" evidence="4">
    <location>
        <begin position="27"/>
        <end position="52"/>
    </location>
</feature>
<dbReference type="RefSeq" id="WP_119512022.1">
    <property type="nucleotide sequence ID" value="NZ_QXFK01000014.1"/>
</dbReference>
<dbReference type="AlphaFoldDB" id="A0A418NJ08"/>
<name>A0A418NJ08_9SPHN</name>
<gene>
    <name evidence="5" type="ORF">D2V04_04025</name>
</gene>
<feature type="compositionally biased region" description="Polar residues" evidence="4">
    <location>
        <begin position="43"/>
        <end position="52"/>
    </location>
</feature>
<dbReference type="PANTHER" id="PTHR47234">
    <property type="match status" value="1"/>
</dbReference>
<evidence type="ECO:0000313" key="6">
    <source>
        <dbReference type="Proteomes" id="UP000285092"/>
    </source>
</evidence>
<dbReference type="OrthoDB" id="7224136at2"/>
<evidence type="ECO:0000313" key="5">
    <source>
        <dbReference type="EMBL" id="RIV79189.1"/>
    </source>
</evidence>
<dbReference type="EMBL" id="QXFK01000014">
    <property type="protein sequence ID" value="RIV79189.1"/>
    <property type="molecule type" value="Genomic_DNA"/>
</dbReference>
<proteinExistence type="predicted"/>
<comment type="subcellular location">
    <subcellularLocation>
        <location evidence="1">Cell outer membrane</location>
    </subcellularLocation>
</comment>